<evidence type="ECO:0000256" key="19">
    <source>
        <dbReference type="SAM" id="Phobius"/>
    </source>
</evidence>
<dbReference type="Pfam" id="PF01148">
    <property type="entry name" value="CTP_transf_1"/>
    <property type="match status" value="1"/>
</dbReference>
<evidence type="ECO:0000256" key="7">
    <source>
        <dbReference type="ARBA" id="ARBA00019373"/>
    </source>
</evidence>
<keyword evidence="13 19" id="KW-1133">Transmembrane helix</keyword>
<reference evidence="20 21" key="1">
    <citation type="journal article" date="2015" name="Genome Announc.">
        <title>Complete Genome Sequence of Spiroplasma turonicum Strain Tab4cT, a Parasite of a Horse Fly, Haematopota sp. (Diptera: Tabanidae).</title>
        <authorList>
            <person name="Davis R.E."/>
            <person name="Shao J."/>
            <person name="Zhao Y."/>
            <person name="Gasparich G.E."/>
            <person name="Gaynor B.J."/>
            <person name="Donofrio N."/>
        </authorList>
    </citation>
    <scope>NUCLEOTIDE SEQUENCE [LARGE SCALE GENOMIC DNA]</scope>
    <source>
        <strain evidence="20 21">Tab4c</strain>
    </source>
</reference>
<name>A0A0K1P5R5_9MOLU</name>
<comment type="pathway">
    <text evidence="3 18">Phospholipid metabolism; CDP-diacylglycerol biosynthesis; CDP-diacylglycerol from sn-glycerol 3-phosphate: step 3/3.</text>
</comment>
<feature type="transmembrane region" description="Helical" evidence="19">
    <location>
        <begin position="66"/>
        <end position="86"/>
    </location>
</feature>
<feature type="transmembrane region" description="Helical" evidence="19">
    <location>
        <begin position="207"/>
        <end position="225"/>
    </location>
</feature>
<keyword evidence="14" id="KW-0443">Lipid metabolism</keyword>
<gene>
    <name evidence="20" type="primary">cdsA</name>
    <name evidence="20" type="ORF">STURON_00263</name>
</gene>
<protein>
    <recommendedName>
        <fullName evidence="7 18">Phosphatidate cytidylyltransferase</fullName>
        <ecNumber evidence="6 18">2.7.7.41</ecNumber>
    </recommendedName>
</protein>
<keyword evidence="17" id="KW-1208">Phospholipid metabolism</keyword>
<keyword evidence="10 18" id="KW-0808">Transferase</keyword>
<evidence type="ECO:0000256" key="4">
    <source>
        <dbReference type="ARBA" id="ARBA00005189"/>
    </source>
</evidence>
<dbReference type="UniPathway" id="UPA00557">
    <property type="reaction ID" value="UER00614"/>
</dbReference>
<comment type="similarity">
    <text evidence="5 18">Belongs to the CDS family.</text>
</comment>
<evidence type="ECO:0000313" key="21">
    <source>
        <dbReference type="Proteomes" id="UP000067243"/>
    </source>
</evidence>
<evidence type="ECO:0000313" key="20">
    <source>
        <dbReference type="EMBL" id="AKU79509.1"/>
    </source>
</evidence>
<keyword evidence="11 18" id="KW-0812">Transmembrane</keyword>
<evidence type="ECO:0000256" key="3">
    <source>
        <dbReference type="ARBA" id="ARBA00005119"/>
    </source>
</evidence>
<dbReference type="InterPro" id="IPR000374">
    <property type="entry name" value="PC_trans"/>
</dbReference>
<dbReference type="PANTHER" id="PTHR46382">
    <property type="entry name" value="PHOSPHATIDATE CYTIDYLYLTRANSFERASE"/>
    <property type="match status" value="1"/>
</dbReference>
<proteinExistence type="inferred from homology"/>
<comment type="pathway">
    <text evidence="4">Lipid metabolism.</text>
</comment>
<evidence type="ECO:0000256" key="9">
    <source>
        <dbReference type="ARBA" id="ARBA00022516"/>
    </source>
</evidence>
<dbReference type="PROSITE" id="PS01315">
    <property type="entry name" value="CDS"/>
    <property type="match status" value="1"/>
</dbReference>
<evidence type="ECO:0000256" key="15">
    <source>
        <dbReference type="ARBA" id="ARBA00023136"/>
    </source>
</evidence>
<dbReference type="GO" id="GO:0016024">
    <property type="term" value="P:CDP-diacylglycerol biosynthetic process"/>
    <property type="evidence" value="ECO:0007669"/>
    <property type="project" value="UniProtKB-UniPathway"/>
</dbReference>
<keyword evidence="15 19" id="KW-0472">Membrane</keyword>
<feature type="transmembrane region" description="Helical" evidence="19">
    <location>
        <begin position="38"/>
        <end position="60"/>
    </location>
</feature>
<feature type="transmembrane region" description="Helical" evidence="19">
    <location>
        <begin position="340"/>
        <end position="357"/>
    </location>
</feature>
<evidence type="ECO:0000256" key="13">
    <source>
        <dbReference type="ARBA" id="ARBA00022989"/>
    </source>
</evidence>
<keyword evidence="16" id="KW-0594">Phospholipid biosynthesis</keyword>
<feature type="transmembrane region" description="Helical" evidence="19">
    <location>
        <begin position="136"/>
        <end position="158"/>
    </location>
</feature>
<dbReference type="EC" id="2.7.7.41" evidence="6 18"/>
<dbReference type="GO" id="GO:0004605">
    <property type="term" value="F:phosphatidate cytidylyltransferase activity"/>
    <property type="evidence" value="ECO:0007669"/>
    <property type="project" value="UniProtKB-EC"/>
</dbReference>
<keyword evidence="9" id="KW-0444">Lipid biosynthesis</keyword>
<feature type="transmembrane region" description="Helical" evidence="19">
    <location>
        <begin position="246"/>
        <end position="266"/>
    </location>
</feature>
<accession>A0A0K1P5R5</accession>
<keyword evidence="8" id="KW-1003">Cell membrane</keyword>
<dbReference type="GO" id="GO:0005886">
    <property type="term" value="C:plasma membrane"/>
    <property type="evidence" value="ECO:0007669"/>
    <property type="project" value="UniProtKB-SubCell"/>
</dbReference>
<feature type="transmembrane region" description="Helical" evidence="19">
    <location>
        <begin position="98"/>
        <end position="116"/>
    </location>
</feature>
<evidence type="ECO:0000256" key="10">
    <source>
        <dbReference type="ARBA" id="ARBA00022679"/>
    </source>
</evidence>
<dbReference type="STRING" id="216946.STURO_v1c02640"/>
<dbReference type="Proteomes" id="UP000067243">
    <property type="component" value="Chromosome"/>
</dbReference>
<evidence type="ECO:0000256" key="1">
    <source>
        <dbReference type="ARBA" id="ARBA00001698"/>
    </source>
</evidence>
<keyword evidence="21" id="KW-1185">Reference proteome</keyword>
<evidence type="ECO:0000256" key="6">
    <source>
        <dbReference type="ARBA" id="ARBA00012487"/>
    </source>
</evidence>
<evidence type="ECO:0000256" key="12">
    <source>
        <dbReference type="ARBA" id="ARBA00022695"/>
    </source>
</evidence>
<sequence length="358" mass="41113">MEKLKMQNNDTNTTETIDEVGSNRFKSKSAISNFKKRIITSVILLVFLVLYISLGVIYTLLHNLNYIEVSAYICIAITIIILIISQYEINNATKFNKWYLQIIIIIFSILIFLYPVNFNLYKNFSFYSFLNLGSWLSSWQLPVIIIFFFLFVIIYTFFYDRSNLKGALINLTTSLVITFGLKAFILISLSTIEFNGKVIGRYSFNTIVWIWLMIILSDSFAYLGGMRWGKTKLAPKISPKKTWEGAVIGFSVSFAFGLIYSLLFYFCNTDNKPLFELMTFVGNKSKALEITLYCLFSMAFPIIGLYGDLLFSWIKRTFNIKDFSNLLPGHGGLLDRLDSILFSLFVMFILILVGSNAN</sequence>
<feature type="transmembrane region" description="Helical" evidence="19">
    <location>
        <begin position="290"/>
        <end position="311"/>
    </location>
</feature>
<dbReference type="PANTHER" id="PTHR46382:SF1">
    <property type="entry name" value="PHOSPHATIDATE CYTIDYLYLTRANSFERASE"/>
    <property type="match status" value="1"/>
</dbReference>
<evidence type="ECO:0000256" key="8">
    <source>
        <dbReference type="ARBA" id="ARBA00022475"/>
    </source>
</evidence>
<evidence type="ECO:0000256" key="17">
    <source>
        <dbReference type="ARBA" id="ARBA00023264"/>
    </source>
</evidence>
<dbReference type="AlphaFoldDB" id="A0A0K1P5R5"/>
<evidence type="ECO:0000256" key="14">
    <source>
        <dbReference type="ARBA" id="ARBA00023098"/>
    </source>
</evidence>
<organism evidence="20 21">
    <name type="scientific">Spiroplasma turonicum</name>
    <dbReference type="NCBI Taxonomy" id="216946"/>
    <lineage>
        <taxon>Bacteria</taxon>
        <taxon>Bacillati</taxon>
        <taxon>Mycoplasmatota</taxon>
        <taxon>Mollicutes</taxon>
        <taxon>Entomoplasmatales</taxon>
        <taxon>Spiroplasmataceae</taxon>
        <taxon>Spiroplasma</taxon>
    </lineage>
</organism>
<feature type="transmembrane region" description="Helical" evidence="19">
    <location>
        <begin position="167"/>
        <end position="187"/>
    </location>
</feature>
<evidence type="ECO:0000256" key="2">
    <source>
        <dbReference type="ARBA" id="ARBA00004651"/>
    </source>
</evidence>
<keyword evidence="12 18" id="KW-0548">Nucleotidyltransferase</keyword>
<evidence type="ECO:0000256" key="16">
    <source>
        <dbReference type="ARBA" id="ARBA00023209"/>
    </source>
</evidence>
<comment type="subcellular location">
    <subcellularLocation>
        <location evidence="2">Cell membrane</location>
        <topology evidence="2">Multi-pass membrane protein</topology>
    </subcellularLocation>
</comment>
<evidence type="ECO:0000256" key="11">
    <source>
        <dbReference type="ARBA" id="ARBA00022692"/>
    </source>
</evidence>
<dbReference type="KEGG" id="stur:STURON_00263"/>
<comment type="catalytic activity">
    <reaction evidence="1 18">
        <text>a 1,2-diacyl-sn-glycero-3-phosphate + CTP + H(+) = a CDP-1,2-diacyl-sn-glycerol + diphosphate</text>
        <dbReference type="Rhea" id="RHEA:16229"/>
        <dbReference type="ChEBI" id="CHEBI:15378"/>
        <dbReference type="ChEBI" id="CHEBI:33019"/>
        <dbReference type="ChEBI" id="CHEBI:37563"/>
        <dbReference type="ChEBI" id="CHEBI:58332"/>
        <dbReference type="ChEBI" id="CHEBI:58608"/>
        <dbReference type="EC" id="2.7.7.41"/>
    </reaction>
</comment>
<evidence type="ECO:0000256" key="18">
    <source>
        <dbReference type="RuleBase" id="RU003938"/>
    </source>
</evidence>
<dbReference type="PATRIC" id="fig|216946.3.peg.264"/>
<dbReference type="EMBL" id="CP012328">
    <property type="protein sequence ID" value="AKU79509.1"/>
    <property type="molecule type" value="Genomic_DNA"/>
</dbReference>
<evidence type="ECO:0000256" key="5">
    <source>
        <dbReference type="ARBA" id="ARBA00010185"/>
    </source>
</evidence>